<evidence type="ECO:0000259" key="9">
    <source>
        <dbReference type="Pfam" id="PF14472"/>
    </source>
</evidence>
<keyword evidence="4 6" id="KW-0472">Membrane</keyword>
<dbReference type="InterPro" id="IPR018649">
    <property type="entry name" value="SHOCT"/>
</dbReference>
<evidence type="ECO:0000256" key="4">
    <source>
        <dbReference type="ARBA" id="ARBA00023136"/>
    </source>
</evidence>
<feature type="region of interest" description="Disordered" evidence="5">
    <location>
        <begin position="212"/>
        <end position="255"/>
    </location>
</feature>
<dbReference type="GO" id="GO:0016020">
    <property type="term" value="C:membrane"/>
    <property type="evidence" value="ECO:0007669"/>
    <property type="project" value="UniProtKB-SubCell"/>
</dbReference>
<evidence type="ECO:0000256" key="5">
    <source>
        <dbReference type="SAM" id="MobiDB-lite"/>
    </source>
</evidence>
<protein>
    <submittedName>
        <fullName evidence="10">NINE protein</fullName>
    </submittedName>
</protein>
<dbReference type="Pfam" id="PF05154">
    <property type="entry name" value="TM2"/>
    <property type="match status" value="1"/>
</dbReference>
<proteinExistence type="predicted"/>
<gene>
    <name evidence="10" type="ORF">ACFQMA_09720</name>
</gene>
<feature type="compositionally biased region" description="Basic and acidic residues" evidence="5">
    <location>
        <begin position="245"/>
        <end position="255"/>
    </location>
</feature>
<evidence type="ECO:0000259" key="7">
    <source>
        <dbReference type="Pfam" id="PF05154"/>
    </source>
</evidence>
<evidence type="ECO:0000259" key="8">
    <source>
        <dbReference type="Pfam" id="PF09851"/>
    </source>
</evidence>
<feature type="compositionally biased region" description="Basic and acidic residues" evidence="5">
    <location>
        <begin position="226"/>
        <end position="236"/>
    </location>
</feature>
<comment type="caution">
    <text evidence="10">The sequence shown here is derived from an EMBL/GenBank/DDBJ whole genome shotgun (WGS) entry which is preliminary data.</text>
</comment>
<organism evidence="10 11">
    <name type="scientific">Halosimplex aquaticum</name>
    <dbReference type="NCBI Taxonomy" id="3026162"/>
    <lineage>
        <taxon>Archaea</taxon>
        <taxon>Methanobacteriati</taxon>
        <taxon>Methanobacteriota</taxon>
        <taxon>Stenosarchaea group</taxon>
        <taxon>Halobacteria</taxon>
        <taxon>Halobacteriales</taxon>
        <taxon>Haloarculaceae</taxon>
        <taxon>Halosimplex</taxon>
    </lineage>
</organism>
<dbReference type="Pfam" id="PF14472">
    <property type="entry name" value="DUF4429"/>
    <property type="match status" value="1"/>
</dbReference>
<sequence>MSDRKYPDKSRTVAMLLSVLGVYGLHRFYLGEYKKGAIYLAFFWTLVPMVLGFYDGYKYYKNPQWFGASAQTGDGAATGEGPSENIETGSGDSGGNATESLPDDAVMSATGANGKVTLYQNRLEISREDIGMLHKMQHGFKGDKDIPYESITSIQLRKPSSVTRGYIQFGQSGYSESDDGLMDATSDENTVLFDKESLSEFEELRAKVRELKNGDVEESTGSMDEAMEKLRTRYAEGEIDEEEYEQRKDILQKDG</sequence>
<dbReference type="RefSeq" id="WP_274325677.1">
    <property type="nucleotide sequence ID" value="NZ_CP118158.1"/>
</dbReference>
<dbReference type="EMBL" id="JBHTAS010000001">
    <property type="protein sequence ID" value="MFC7140110.1"/>
    <property type="molecule type" value="Genomic_DNA"/>
</dbReference>
<dbReference type="AlphaFoldDB" id="A0ABD5Y448"/>
<feature type="region of interest" description="Disordered" evidence="5">
    <location>
        <begin position="72"/>
        <end position="103"/>
    </location>
</feature>
<dbReference type="Pfam" id="PF09851">
    <property type="entry name" value="SHOCT"/>
    <property type="match status" value="1"/>
</dbReference>
<dbReference type="Proteomes" id="UP001596432">
    <property type="component" value="Unassembled WGS sequence"/>
</dbReference>
<keyword evidence="2 6" id="KW-0812">Transmembrane</keyword>
<comment type="subcellular location">
    <subcellularLocation>
        <location evidence="1">Membrane</location>
        <topology evidence="1">Multi-pass membrane protein</topology>
    </subcellularLocation>
</comment>
<dbReference type="InterPro" id="IPR007829">
    <property type="entry name" value="TM2"/>
</dbReference>
<evidence type="ECO:0000313" key="10">
    <source>
        <dbReference type="EMBL" id="MFC7140110.1"/>
    </source>
</evidence>
<keyword evidence="3 6" id="KW-1133">Transmembrane helix</keyword>
<feature type="domain" description="TM2" evidence="7">
    <location>
        <begin position="8"/>
        <end position="56"/>
    </location>
</feature>
<reference evidence="10 11" key="1">
    <citation type="journal article" date="2019" name="Int. J. Syst. Evol. Microbiol.">
        <title>The Global Catalogue of Microorganisms (GCM) 10K type strain sequencing project: providing services to taxonomists for standard genome sequencing and annotation.</title>
        <authorList>
            <consortium name="The Broad Institute Genomics Platform"/>
            <consortium name="The Broad Institute Genome Sequencing Center for Infectious Disease"/>
            <person name="Wu L."/>
            <person name="Ma J."/>
        </authorList>
    </citation>
    <scope>NUCLEOTIDE SEQUENCE [LARGE SCALE GENOMIC DNA]</scope>
    <source>
        <strain evidence="10 11">XZYJT29</strain>
    </source>
</reference>
<evidence type="ECO:0000256" key="6">
    <source>
        <dbReference type="SAM" id="Phobius"/>
    </source>
</evidence>
<keyword evidence="11" id="KW-1185">Reference proteome</keyword>
<accession>A0ABD5Y448</accession>
<evidence type="ECO:0000256" key="3">
    <source>
        <dbReference type="ARBA" id="ARBA00022989"/>
    </source>
</evidence>
<feature type="transmembrane region" description="Helical" evidence="6">
    <location>
        <begin position="12"/>
        <end position="30"/>
    </location>
</feature>
<feature type="domain" description="DUF4429" evidence="9">
    <location>
        <begin position="138"/>
        <end position="209"/>
    </location>
</feature>
<dbReference type="InterPro" id="IPR027860">
    <property type="entry name" value="DUF4429"/>
</dbReference>
<feature type="transmembrane region" description="Helical" evidence="6">
    <location>
        <begin position="36"/>
        <end position="54"/>
    </location>
</feature>
<feature type="compositionally biased region" description="Polar residues" evidence="5">
    <location>
        <begin position="85"/>
        <end position="99"/>
    </location>
</feature>
<evidence type="ECO:0000313" key="11">
    <source>
        <dbReference type="Proteomes" id="UP001596432"/>
    </source>
</evidence>
<dbReference type="GeneID" id="78820385"/>
<evidence type="ECO:0000256" key="1">
    <source>
        <dbReference type="ARBA" id="ARBA00004141"/>
    </source>
</evidence>
<evidence type="ECO:0000256" key="2">
    <source>
        <dbReference type="ARBA" id="ARBA00022692"/>
    </source>
</evidence>
<feature type="domain" description="SHOCT" evidence="8">
    <location>
        <begin position="225"/>
        <end position="251"/>
    </location>
</feature>
<name>A0ABD5Y448_9EURY</name>